<dbReference type="Pfam" id="PF00565">
    <property type="entry name" value="SNase"/>
    <property type="match status" value="3"/>
</dbReference>
<accession>A0ABP1GVF0</accession>
<dbReference type="Proteomes" id="UP001642409">
    <property type="component" value="Unassembled WGS sequence"/>
</dbReference>
<dbReference type="EMBL" id="CAXDID020000011">
    <property type="protein sequence ID" value="CAL5979999.1"/>
    <property type="molecule type" value="Genomic_DNA"/>
</dbReference>
<name>A0ABP1GVF0_9EUKA</name>
<evidence type="ECO:0000313" key="3">
    <source>
        <dbReference type="Proteomes" id="UP001642409"/>
    </source>
</evidence>
<gene>
    <name evidence="2" type="ORF">HINF_LOCUS5972</name>
</gene>
<proteinExistence type="predicted"/>
<keyword evidence="3" id="KW-1185">Reference proteome</keyword>
<dbReference type="Gene3D" id="2.40.50.90">
    <property type="match status" value="3"/>
</dbReference>
<evidence type="ECO:0000313" key="2">
    <source>
        <dbReference type="EMBL" id="CAL5979999.1"/>
    </source>
</evidence>
<evidence type="ECO:0000259" key="1">
    <source>
        <dbReference type="PROSITE" id="PS50830"/>
    </source>
</evidence>
<dbReference type="CDD" id="cd20379">
    <property type="entry name" value="Tudor_dTUD-like"/>
    <property type="match status" value="1"/>
</dbReference>
<dbReference type="SMART" id="SM00318">
    <property type="entry name" value="SNc"/>
    <property type="match status" value="2"/>
</dbReference>
<dbReference type="Gene3D" id="2.30.30.140">
    <property type="match status" value="1"/>
</dbReference>
<organism evidence="2 3">
    <name type="scientific">Hexamita inflata</name>
    <dbReference type="NCBI Taxonomy" id="28002"/>
    <lineage>
        <taxon>Eukaryota</taxon>
        <taxon>Metamonada</taxon>
        <taxon>Diplomonadida</taxon>
        <taxon>Hexamitidae</taxon>
        <taxon>Hexamitinae</taxon>
        <taxon>Hexamita</taxon>
    </lineage>
</organism>
<dbReference type="InterPro" id="IPR016071">
    <property type="entry name" value="Staphylococal_nuclease_OB-fold"/>
</dbReference>
<reference evidence="2 3" key="1">
    <citation type="submission" date="2024-07" db="EMBL/GenBank/DDBJ databases">
        <authorList>
            <person name="Akdeniz Z."/>
        </authorList>
    </citation>
    <scope>NUCLEOTIDE SEQUENCE [LARGE SCALE GENOMIC DNA]</scope>
</reference>
<feature type="domain" description="TNase-like" evidence="1">
    <location>
        <begin position="1"/>
        <end position="150"/>
    </location>
</feature>
<protein>
    <submittedName>
        <fullName evidence="2">Putative</fullName>
    </submittedName>
</protein>
<dbReference type="SUPFAM" id="SSF63748">
    <property type="entry name" value="Tudor/PWWP/MBT"/>
    <property type="match status" value="1"/>
</dbReference>
<dbReference type="PANTHER" id="PTHR12302">
    <property type="entry name" value="EBNA2 BINDING PROTEIN P100"/>
    <property type="match status" value="1"/>
</dbReference>
<feature type="domain" description="TNase-like" evidence="1">
    <location>
        <begin position="312"/>
        <end position="451"/>
    </location>
</feature>
<dbReference type="PANTHER" id="PTHR12302:SF2">
    <property type="entry name" value="STAPHYLOCOCCAL NUCLEASE DOMAIN-CONTAINING PROTEIN 1"/>
    <property type="match status" value="1"/>
</dbReference>
<dbReference type="PROSITE" id="PS50830">
    <property type="entry name" value="TNASE_3"/>
    <property type="match status" value="2"/>
</dbReference>
<sequence length="827" mass="93246">MTYQAKVNQIQSGSSFYANGTLIILAGAESPRFDSRSTASSQPCGFLAREWLRSKLAGRTVSVTEVKTIKEEPRTVLANVMIGNSFVNEEVIKAGWAKCQENKVSQFATKNGINSAADLDKLIGGERTQEEKLYIAHLIAKHQLKGLYDAANIAQSEKTKFVDMTSKGPELQKFVEANKGKTFTGYIDFIRDADSYYVQLTNDDVTFYKIVGTSFAAQSTNSEQQLKLLNDFLQRNCQVEIVSNPQSNLVACMFTFKTKQEELNLSKFLIEAKVANLIEWMLTGTKFAQMFGVTLAEKPKAKKSFVSLENGTMYQVQILDVQTSDAVVINVGNTEQKIYLASLQTPKCNSMIIEQYGVECRQYLRSFFRNEIDMKVEYSRELESMDGQPAQTRIYASLYKDGENLAFELIRKGLCKVVKHKMTDTNRASDYPQYVELETQASTKRVGVHGAVQACTLNDISALNPTELKIRSTTLGNQKATIEHVMTGGKIKLMLQNSFNSAQYNVVTVTPLCCKVPSAKRGEMFGEEALEFFRQYLFQQVDVQFLGAVERHTNAFFVILKRQNENINIKILESGLAKYVPQKELAQNILNDLQAAELRAKAKKVGLFGSSINELEFNKGSFKKPEKMEVVGLNVLDNGELVFRPLNKKPVERDVSGETIQGKVGLICMINYNNKLVRARVVKITEEKSYNVYLVDFGKYTQTNKLYKITQDEQDQPVVAINASLAFIDHSADFKTEKLRNDFLGEIEDNFIGKQMQCYLFGTDEMGYLQIFVQAKQGELDLFETLNSYILEEGLAKLKEIKGGEEYYEQMGEFEQIAVSTSRGVWK</sequence>
<dbReference type="Pfam" id="PF00567">
    <property type="entry name" value="TUDOR"/>
    <property type="match status" value="1"/>
</dbReference>
<dbReference type="InterPro" id="IPR002999">
    <property type="entry name" value="Tudor"/>
</dbReference>
<dbReference type="InterPro" id="IPR035437">
    <property type="entry name" value="SNase_OB-fold_sf"/>
</dbReference>
<comment type="caution">
    <text evidence="2">The sequence shown here is derived from an EMBL/GenBank/DDBJ whole genome shotgun (WGS) entry which is preliminary data.</text>
</comment>
<dbReference type="SUPFAM" id="SSF50199">
    <property type="entry name" value="Staphylococcal nuclease"/>
    <property type="match status" value="4"/>
</dbReference>